<keyword evidence="2" id="KW-1185">Reference proteome</keyword>
<comment type="caution">
    <text evidence="1">The sequence shown here is derived from an EMBL/GenBank/DDBJ whole genome shotgun (WGS) entry which is preliminary data.</text>
</comment>
<evidence type="ECO:0000313" key="2">
    <source>
        <dbReference type="Proteomes" id="UP000276133"/>
    </source>
</evidence>
<evidence type="ECO:0000313" key="1">
    <source>
        <dbReference type="EMBL" id="RNA40977.1"/>
    </source>
</evidence>
<organism evidence="1 2">
    <name type="scientific">Brachionus plicatilis</name>
    <name type="common">Marine rotifer</name>
    <name type="synonym">Brachionus muelleri</name>
    <dbReference type="NCBI Taxonomy" id="10195"/>
    <lineage>
        <taxon>Eukaryota</taxon>
        <taxon>Metazoa</taxon>
        <taxon>Spiralia</taxon>
        <taxon>Gnathifera</taxon>
        <taxon>Rotifera</taxon>
        <taxon>Eurotatoria</taxon>
        <taxon>Monogononta</taxon>
        <taxon>Pseudotrocha</taxon>
        <taxon>Ploima</taxon>
        <taxon>Brachionidae</taxon>
        <taxon>Brachionus</taxon>
    </lineage>
</organism>
<sequence>MNIILFCFNFVRVKSVRFQTVVRVQLLGQWANIGANNLAHSVQRAKIDVNLFERKKERERERERKKMLLIQQIKLCCAKF</sequence>
<reference evidence="1 2" key="1">
    <citation type="journal article" date="2018" name="Sci. Rep.">
        <title>Genomic signatures of local adaptation to the degree of environmental predictability in rotifers.</title>
        <authorList>
            <person name="Franch-Gras L."/>
            <person name="Hahn C."/>
            <person name="Garcia-Roger E.M."/>
            <person name="Carmona M.J."/>
            <person name="Serra M."/>
            <person name="Gomez A."/>
        </authorList>
    </citation>
    <scope>NUCLEOTIDE SEQUENCE [LARGE SCALE GENOMIC DNA]</scope>
    <source>
        <strain evidence="1">HYR1</strain>
    </source>
</reference>
<dbReference type="EMBL" id="REGN01000564">
    <property type="protein sequence ID" value="RNA40977.1"/>
    <property type="molecule type" value="Genomic_DNA"/>
</dbReference>
<dbReference type="Proteomes" id="UP000276133">
    <property type="component" value="Unassembled WGS sequence"/>
</dbReference>
<gene>
    <name evidence="1" type="ORF">BpHYR1_044500</name>
</gene>
<protein>
    <submittedName>
        <fullName evidence="1">Uncharacterized protein</fullName>
    </submittedName>
</protein>
<name>A0A3M7SZ33_BRAPC</name>
<dbReference type="AlphaFoldDB" id="A0A3M7SZ33"/>
<proteinExistence type="predicted"/>
<accession>A0A3M7SZ33</accession>